<proteinExistence type="predicted"/>
<organism evidence="1 2">
    <name type="scientific">Halobium palmae</name>
    <dbReference type="NCBI Taxonomy" id="1776492"/>
    <lineage>
        <taxon>Archaea</taxon>
        <taxon>Methanobacteriati</taxon>
        <taxon>Methanobacteriota</taxon>
        <taxon>Stenosarchaea group</taxon>
        <taxon>Halobacteria</taxon>
        <taxon>Halobacteriales</taxon>
        <taxon>Haloferacaceae</taxon>
        <taxon>Halobium</taxon>
    </lineage>
</organism>
<sequence>MASAAPLPEPEVLAHAKRRLFPDADESNSYSVVDTQFATDEWLPGRRIPSELRERLAPFNHVRLGSGYPDLVGVRALEPELLAVDRFGDQPPLVAVDAKG</sequence>
<reference evidence="1 2" key="1">
    <citation type="journal article" date="2019" name="Int. J. Syst. Evol. Microbiol.">
        <title>The Global Catalogue of Microorganisms (GCM) 10K type strain sequencing project: providing services to taxonomists for standard genome sequencing and annotation.</title>
        <authorList>
            <consortium name="The Broad Institute Genomics Platform"/>
            <consortium name="The Broad Institute Genome Sequencing Center for Infectious Disease"/>
            <person name="Wu L."/>
            <person name="Ma J."/>
        </authorList>
    </citation>
    <scope>NUCLEOTIDE SEQUENCE [LARGE SCALE GENOMIC DNA]</scope>
    <source>
        <strain evidence="1 2">NBRC 111368</strain>
    </source>
</reference>
<keyword evidence="2" id="KW-1185">Reference proteome</keyword>
<protein>
    <submittedName>
        <fullName evidence="1">Uncharacterized protein</fullName>
    </submittedName>
</protein>
<feature type="non-terminal residue" evidence="1">
    <location>
        <position position="100"/>
    </location>
</feature>
<comment type="caution">
    <text evidence="1">The sequence shown here is derived from an EMBL/GenBank/DDBJ whole genome shotgun (WGS) entry which is preliminary data.</text>
</comment>
<dbReference type="AlphaFoldDB" id="A0ABD5RVM4"/>
<dbReference type="EMBL" id="JBHSWU010000014">
    <property type="protein sequence ID" value="MFC6723370.1"/>
    <property type="molecule type" value="Genomic_DNA"/>
</dbReference>
<gene>
    <name evidence="1" type="ORF">ACFQE1_02960</name>
</gene>
<name>A0ABD5RVM4_9EURY</name>
<dbReference type="Proteomes" id="UP001596328">
    <property type="component" value="Unassembled WGS sequence"/>
</dbReference>
<accession>A0ABD5RVM4</accession>
<evidence type="ECO:0000313" key="2">
    <source>
        <dbReference type="Proteomes" id="UP001596328"/>
    </source>
</evidence>
<evidence type="ECO:0000313" key="1">
    <source>
        <dbReference type="EMBL" id="MFC6723370.1"/>
    </source>
</evidence>